<proteinExistence type="predicted"/>
<comment type="caution">
    <text evidence="1">The sequence shown here is derived from an EMBL/GenBank/DDBJ whole genome shotgun (WGS) entry which is preliminary data.</text>
</comment>
<gene>
    <name evidence="1" type="ORF">GMORB2_5206</name>
</gene>
<dbReference type="GeneID" id="55971434"/>
<dbReference type="AlphaFoldDB" id="A0A9P4YYU8"/>
<evidence type="ECO:0000313" key="2">
    <source>
        <dbReference type="Proteomes" id="UP000749293"/>
    </source>
</evidence>
<dbReference type="Proteomes" id="UP000749293">
    <property type="component" value="Unassembled WGS sequence"/>
</dbReference>
<protein>
    <submittedName>
        <fullName evidence="1">Uncharacterized protein</fullName>
    </submittedName>
</protein>
<evidence type="ECO:0000313" key="1">
    <source>
        <dbReference type="EMBL" id="KAF4124540.1"/>
    </source>
</evidence>
<sequence>MGHRPGRSSGELEIVNQPLIDARDAVLEEKAKAVPVGKKVDDLIYPLSEIRRRDRGEGSETTNRIDQRAVGLKKEAAESEAIGSRRTIARLKADVTAAEESTWASSFPSAS</sequence>
<dbReference type="EMBL" id="JAANYQ010000004">
    <property type="protein sequence ID" value="KAF4124540.1"/>
    <property type="molecule type" value="Genomic_DNA"/>
</dbReference>
<reference evidence="1" key="1">
    <citation type="submission" date="2020-03" db="EMBL/GenBank/DDBJ databases">
        <title>Site-based positive gene gene selection in Geosmithia morbida across the United States reveals a broad range of putative effectors and factors for local host and environmental adapation.</title>
        <authorList>
            <person name="Onufrak A."/>
            <person name="Murdoch R.W."/>
            <person name="Gazis R."/>
            <person name="Huff M."/>
            <person name="Staton M."/>
            <person name="Klingeman W."/>
            <person name="Hadziabdic D."/>
        </authorList>
    </citation>
    <scope>NUCLEOTIDE SEQUENCE</scope>
    <source>
        <strain evidence="1">1262</strain>
    </source>
</reference>
<accession>A0A9P4YYU8</accession>
<name>A0A9P4YYU8_9HYPO</name>
<organism evidence="1 2">
    <name type="scientific">Geosmithia morbida</name>
    <dbReference type="NCBI Taxonomy" id="1094350"/>
    <lineage>
        <taxon>Eukaryota</taxon>
        <taxon>Fungi</taxon>
        <taxon>Dikarya</taxon>
        <taxon>Ascomycota</taxon>
        <taxon>Pezizomycotina</taxon>
        <taxon>Sordariomycetes</taxon>
        <taxon>Hypocreomycetidae</taxon>
        <taxon>Hypocreales</taxon>
        <taxon>Bionectriaceae</taxon>
        <taxon>Geosmithia</taxon>
    </lineage>
</organism>
<dbReference type="RefSeq" id="XP_035323192.1">
    <property type="nucleotide sequence ID" value="XM_035467180.1"/>
</dbReference>
<dbReference type="OrthoDB" id="3176171at2759"/>
<keyword evidence="2" id="KW-1185">Reference proteome</keyword>